<keyword evidence="9 16" id="KW-0288">FMN</keyword>
<dbReference type="FunFam" id="3.40.50.360:FF:000015">
    <property type="entry name" value="NADPH-dependent diflavin oxidoreductase 1"/>
    <property type="match status" value="1"/>
</dbReference>
<dbReference type="Proteomes" id="UP000215335">
    <property type="component" value="Unassembled WGS sequence"/>
</dbReference>
<dbReference type="GO" id="GO:0005337">
    <property type="term" value="F:nucleoside transmembrane transporter activity"/>
    <property type="evidence" value="ECO:0007669"/>
    <property type="project" value="InterPro"/>
</dbReference>
<evidence type="ECO:0000256" key="8">
    <source>
        <dbReference type="ARBA" id="ARBA00022630"/>
    </source>
</evidence>
<keyword evidence="8 16" id="KW-0285">Flavoprotein</keyword>
<evidence type="ECO:0000256" key="5">
    <source>
        <dbReference type="ARBA" id="ARBA00007965"/>
    </source>
</evidence>
<dbReference type="Pfam" id="PF00667">
    <property type="entry name" value="FAD_binding_1"/>
    <property type="match status" value="1"/>
</dbReference>
<evidence type="ECO:0000256" key="9">
    <source>
        <dbReference type="ARBA" id="ARBA00022643"/>
    </source>
</evidence>
<dbReference type="Gene3D" id="1.20.990.10">
    <property type="entry name" value="NADPH-cytochrome p450 Reductase, Chain A, domain 3"/>
    <property type="match status" value="1"/>
</dbReference>
<keyword evidence="7 16" id="KW-0963">Cytoplasm</keyword>
<feature type="domain" description="Flavodoxin-like" evidence="18">
    <location>
        <begin position="56"/>
        <end position="200"/>
    </location>
</feature>
<dbReference type="PROSITE" id="PS50902">
    <property type="entry name" value="FLAVODOXIN_LIKE"/>
    <property type="match status" value="1"/>
</dbReference>
<evidence type="ECO:0000256" key="11">
    <source>
        <dbReference type="ARBA" id="ARBA00022827"/>
    </source>
</evidence>
<comment type="similarity">
    <text evidence="16">Belongs to the NADPH-dependent diflavin oxidoreductase NDOR1 family.</text>
</comment>
<dbReference type="SUPFAM" id="SSF63380">
    <property type="entry name" value="Riboflavin synthase domain-like"/>
    <property type="match status" value="1"/>
</dbReference>
<evidence type="ECO:0000256" key="6">
    <source>
        <dbReference type="ARBA" id="ARBA00022448"/>
    </source>
</evidence>
<dbReference type="SUPFAM" id="SSF103473">
    <property type="entry name" value="MFS general substrate transporter"/>
    <property type="match status" value="1"/>
</dbReference>
<dbReference type="InterPro" id="IPR017927">
    <property type="entry name" value="FAD-bd_FR_type"/>
</dbReference>
<accession>A0A232EU38</accession>
<proteinExistence type="inferred from homology"/>
<feature type="binding site" evidence="16">
    <location>
        <begin position="461"/>
        <end position="464"/>
    </location>
    <ligand>
        <name>FAD</name>
        <dbReference type="ChEBI" id="CHEBI:57692"/>
    </ligand>
</feature>
<keyword evidence="14 16" id="KW-0560">Oxidoreductase</keyword>
<dbReference type="FunFam" id="3.40.50.80:FF:000030">
    <property type="entry name" value="NADPH-dependent diflavin oxidoreductase 1"/>
    <property type="match status" value="1"/>
</dbReference>
<comment type="caution">
    <text evidence="20">The sequence shown here is derived from an EMBL/GenBank/DDBJ whole genome shotgun (WGS) entry which is preliminary data.</text>
</comment>
<organism evidence="20 21">
    <name type="scientific">Trichomalopsis sarcophagae</name>
    <dbReference type="NCBI Taxonomy" id="543379"/>
    <lineage>
        <taxon>Eukaryota</taxon>
        <taxon>Metazoa</taxon>
        <taxon>Ecdysozoa</taxon>
        <taxon>Arthropoda</taxon>
        <taxon>Hexapoda</taxon>
        <taxon>Insecta</taxon>
        <taxon>Pterygota</taxon>
        <taxon>Neoptera</taxon>
        <taxon>Endopterygota</taxon>
        <taxon>Hymenoptera</taxon>
        <taxon>Apocrita</taxon>
        <taxon>Proctotrupomorpha</taxon>
        <taxon>Chalcidoidea</taxon>
        <taxon>Pteromalidae</taxon>
        <taxon>Pteromalinae</taxon>
        <taxon>Trichomalopsis</taxon>
    </lineage>
</organism>
<dbReference type="GO" id="GO:0010181">
    <property type="term" value="F:FMN binding"/>
    <property type="evidence" value="ECO:0007669"/>
    <property type="project" value="UniProtKB-UniRule"/>
</dbReference>
<dbReference type="HAMAP" id="MF_03178">
    <property type="entry name" value="NDOR1"/>
    <property type="match status" value="1"/>
</dbReference>
<dbReference type="EC" id="1.18.1.-" evidence="16"/>
<feature type="domain" description="FAD-binding FR-type" evidence="19">
    <location>
        <begin position="250"/>
        <end position="488"/>
    </location>
</feature>
<dbReference type="PRINTS" id="PR00369">
    <property type="entry name" value="FLAVODOXIN"/>
</dbReference>
<dbReference type="GO" id="GO:0016020">
    <property type="term" value="C:membrane"/>
    <property type="evidence" value="ECO:0007669"/>
    <property type="project" value="UniProtKB-SubCell"/>
</dbReference>
<feature type="transmembrane region" description="Helical" evidence="17">
    <location>
        <begin position="788"/>
        <end position="808"/>
    </location>
</feature>
<dbReference type="Pfam" id="PF00175">
    <property type="entry name" value="NAD_binding_1"/>
    <property type="match status" value="1"/>
</dbReference>
<dbReference type="InterPro" id="IPR028879">
    <property type="entry name" value="NDOR1"/>
</dbReference>
<dbReference type="GO" id="GO:0005634">
    <property type="term" value="C:nucleus"/>
    <property type="evidence" value="ECO:0007669"/>
    <property type="project" value="UniProtKB-ARBA"/>
</dbReference>
<feature type="transmembrane region" description="Helical" evidence="17">
    <location>
        <begin position="953"/>
        <end position="969"/>
    </location>
</feature>
<feature type="transmembrane region" description="Helical" evidence="17">
    <location>
        <begin position="883"/>
        <end position="904"/>
    </location>
</feature>
<dbReference type="InterPro" id="IPR001433">
    <property type="entry name" value="OxRdtase_FAD/NAD-bd"/>
</dbReference>
<keyword evidence="15 17" id="KW-0472">Membrane</keyword>
<dbReference type="GO" id="GO:0016226">
    <property type="term" value="P:iron-sulfur cluster assembly"/>
    <property type="evidence" value="ECO:0007669"/>
    <property type="project" value="UniProtKB-UniRule"/>
</dbReference>
<dbReference type="Pfam" id="PF00258">
    <property type="entry name" value="Flavodoxin_1"/>
    <property type="match status" value="1"/>
</dbReference>
<dbReference type="AlphaFoldDB" id="A0A232EU38"/>
<dbReference type="GO" id="GO:0160246">
    <property type="term" value="F:NADPH-iron-sulfur [2Fe-2S] protein oxidoreductase activity"/>
    <property type="evidence" value="ECO:0007669"/>
    <property type="project" value="InterPro"/>
</dbReference>
<evidence type="ECO:0000256" key="10">
    <source>
        <dbReference type="ARBA" id="ARBA00022692"/>
    </source>
</evidence>
<feature type="transmembrane region" description="Helical" evidence="17">
    <location>
        <begin position="710"/>
        <end position="736"/>
    </location>
</feature>
<dbReference type="PANTHER" id="PTHR19384">
    <property type="entry name" value="NITRIC OXIDE SYNTHASE-RELATED"/>
    <property type="match status" value="1"/>
</dbReference>
<dbReference type="OrthoDB" id="1856718at2759"/>
<feature type="binding site" evidence="16">
    <location>
        <begin position="557"/>
        <end position="558"/>
    </location>
    <ligand>
        <name>NADP(+)</name>
        <dbReference type="ChEBI" id="CHEBI:58349"/>
    </ligand>
</feature>
<name>A0A232EU38_9HYME</name>
<dbReference type="GO" id="GO:0050660">
    <property type="term" value="F:flavin adenine dinucleotide binding"/>
    <property type="evidence" value="ECO:0007669"/>
    <property type="project" value="UniProtKB-UniRule"/>
</dbReference>
<comment type="subcellular location">
    <subcellularLocation>
        <location evidence="4 16">Cytoplasm</location>
    </subcellularLocation>
    <subcellularLocation>
        <location evidence="3">Membrane</location>
        <topology evidence="3">Multi-pass membrane protein</topology>
    </subcellularLocation>
</comment>
<evidence type="ECO:0000313" key="21">
    <source>
        <dbReference type="Proteomes" id="UP000215335"/>
    </source>
</evidence>
<comment type="catalytic activity">
    <reaction evidence="16">
        <text>2 oxidized [2Fe-2S]-[protein] + NADPH = 2 reduced [2Fe-2S]-[protein] + NADP(+) + H(+)</text>
        <dbReference type="Rhea" id="RHEA:67716"/>
        <dbReference type="Rhea" id="RHEA-COMP:17327"/>
        <dbReference type="Rhea" id="RHEA-COMP:17328"/>
        <dbReference type="ChEBI" id="CHEBI:15378"/>
        <dbReference type="ChEBI" id="CHEBI:33737"/>
        <dbReference type="ChEBI" id="CHEBI:33738"/>
        <dbReference type="ChEBI" id="CHEBI:57783"/>
        <dbReference type="ChEBI" id="CHEBI:58349"/>
    </reaction>
</comment>
<dbReference type="EMBL" id="NNAY01002170">
    <property type="protein sequence ID" value="OXU21879.1"/>
    <property type="molecule type" value="Genomic_DNA"/>
</dbReference>
<evidence type="ECO:0000259" key="18">
    <source>
        <dbReference type="PROSITE" id="PS50902"/>
    </source>
</evidence>
<dbReference type="PANTHER" id="PTHR19384:SF10">
    <property type="entry name" value="NADPH-DEPENDENT DIFLAVIN OXIDOREDUCTASE 1"/>
    <property type="match status" value="1"/>
</dbReference>
<feature type="transmembrane region" description="Helical" evidence="17">
    <location>
        <begin position="815"/>
        <end position="835"/>
    </location>
</feature>
<keyword evidence="6" id="KW-0813">Transport</keyword>
<dbReference type="InterPro" id="IPR001709">
    <property type="entry name" value="Flavoprot_Pyr_Nucl_cyt_Rdtase"/>
</dbReference>
<feature type="transmembrane region" description="Helical" evidence="17">
    <location>
        <begin position="990"/>
        <end position="1010"/>
    </location>
</feature>
<dbReference type="PRINTS" id="PR00371">
    <property type="entry name" value="FPNCR"/>
</dbReference>
<dbReference type="Gene3D" id="3.40.50.80">
    <property type="entry name" value="Nucleotide-binding domain of ferredoxin-NADP reductase (FNR) module"/>
    <property type="match status" value="1"/>
</dbReference>
<feature type="binding site" evidence="16">
    <location>
        <begin position="427"/>
        <end position="430"/>
    </location>
    <ligand>
        <name>FAD</name>
        <dbReference type="ChEBI" id="CHEBI:57692"/>
    </ligand>
</feature>
<dbReference type="GO" id="GO:0016651">
    <property type="term" value="F:oxidoreductase activity, acting on NAD(P)H"/>
    <property type="evidence" value="ECO:0007669"/>
    <property type="project" value="UniProtKB-UniRule"/>
</dbReference>
<feature type="transmembrane region" description="Helical" evidence="17">
    <location>
        <begin position="1016"/>
        <end position="1035"/>
    </location>
</feature>
<feature type="binding site" evidence="16">
    <location>
        <position position="395"/>
    </location>
    <ligand>
        <name>FAD</name>
        <dbReference type="ChEBI" id="CHEBI:57692"/>
    </ligand>
</feature>
<dbReference type="STRING" id="543379.A0A232EU38"/>
<comment type="cofactor">
    <cofactor evidence="1 16">
        <name>FMN</name>
        <dbReference type="ChEBI" id="CHEBI:58210"/>
    </cofactor>
</comment>
<feature type="binding site" evidence="16">
    <location>
        <begin position="109"/>
        <end position="112"/>
    </location>
    <ligand>
        <name>FMN</name>
        <dbReference type="ChEBI" id="CHEBI:58210"/>
    </ligand>
</feature>
<dbReference type="InterPro" id="IPR001094">
    <property type="entry name" value="Flavdoxin-like"/>
</dbReference>
<dbReference type="SUPFAM" id="SSF52218">
    <property type="entry name" value="Flavoproteins"/>
    <property type="match status" value="1"/>
</dbReference>
<evidence type="ECO:0000256" key="13">
    <source>
        <dbReference type="ARBA" id="ARBA00022989"/>
    </source>
</evidence>
<dbReference type="Gene3D" id="2.40.30.10">
    <property type="entry name" value="Translation factors"/>
    <property type="match status" value="1"/>
</dbReference>
<comment type="cofactor">
    <cofactor evidence="2 16">
        <name>FAD</name>
        <dbReference type="ChEBI" id="CHEBI:57692"/>
    </cofactor>
</comment>
<feature type="binding site" evidence="16">
    <location>
        <begin position="62"/>
        <end position="67"/>
    </location>
    <ligand>
        <name>FMN</name>
        <dbReference type="ChEBI" id="CHEBI:58210"/>
    </ligand>
</feature>
<gene>
    <name evidence="20" type="ORF">TSAR_015960</name>
</gene>
<evidence type="ECO:0000256" key="7">
    <source>
        <dbReference type="ARBA" id="ARBA00022490"/>
    </source>
</evidence>
<evidence type="ECO:0000256" key="3">
    <source>
        <dbReference type="ARBA" id="ARBA00004141"/>
    </source>
</evidence>
<feature type="transmembrane region" description="Helical" evidence="17">
    <location>
        <begin position="1094"/>
        <end position="1118"/>
    </location>
</feature>
<keyword evidence="10 17" id="KW-0812">Transmembrane</keyword>
<evidence type="ECO:0000256" key="16">
    <source>
        <dbReference type="HAMAP-Rule" id="MF_03178"/>
    </source>
</evidence>
<keyword evidence="21" id="KW-1185">Reference proteome</keyword>
<dbReference type="InterPro" id="IPR017938">
    <property type="entry name" value="Riboflavin_synthase-like_b-brl"/>
</dbReference>
<evidence type="ECO:0000256" key="1">
    <source>
        <dbReference type="ARBA" id="ARBA00001917"/>
    </source>
</evidence>
<feature type="binding site" evidence="16">
    <location>
        <position position="182"/>
    </location>
    <ligand>
        <name>FMN</name>
        <dbReference type="ChEBI" id="CHEBI:58210"/>
    </ligand>
</feature>
<dbReference type="Pfam" id="PF01733">
    <property type="entry name" value="Nucleoside_tran"/>
    <property type="match status" value="1"/>
</dbReference>
<feature type="binding site" evidence="16">
    <location>
        <begin position="563"/>
        <end position="567"/>
    </location>
    <ligand>
        <name>NADP(+)</name>
        <dbReference type="ChEBI" id="CHEBI:58349"/>
    </ligand>
</feature>
<comment type="similarity">
    <text evidence="16">In the N-terminal section; belongs to the flavodoxin family.</text>
</comment>
<dbReference type="InterPro" id="IPR003097">
    <property type="entry name" value="CysJ-like_FAD-binding"/>
</dbReference>
<keyword evidence="12 16" id="KW-0521">NADP</keyword>
<keyword evidence="13 17" id="KW-1133">Transmembrane helix</keyword>
<dbReference type="Gene3D" id="3.40.50.360">
    <property type="match status" value="1"/>
</dbReference>
<dbReference type="GO" id="GO:0005829">
    <property type="term" value="C:cytosol"/>
    <property type="evidence" value="ECO:0007669"/>
    <property type="project" value="TreeGrafter"/>
</dbReference>
<reference evidence="20 21" key="1">
    <citation type="journal article" date="2017" name="Curr. Biol.">
        <title>The Evolution of Venom by Co-option of Single-Copy Genes.</title>
        <authorList>
            <person name="Martinson E.O."/>
            <person name="Mrinalini"/>
            <person name="Kelkar Y.D."/>
            <person name="Chang C.H."/>
            <person name="Werren J.H."/>
        </authorList>
    </citation>
    <scope>NUCLEOTIDE SEQUENCE [LARGE SCALE GENOMIC DNA]</scope>
    <source>
        <strain evidence="20 21">Alberta</strain>
        <tissue evidence="20">Whole body</tissue>
    </source>
</reference>
<evidence type="ECO:0000256" key="4">
    <source>
        <dbReference type="ARBA" id="ARBA00004496"/>
    </source>
</evidence>
<evidence type="ECO:0000256" key="17">
    <source>
        <dbReference type="SAM" id="Phobius"/>
    </source>
</evidence>
<evidence type="ECO:0000256" key="14">
    <source>
        <dbReference type="ARBA" id="ARBA00023002"/>
    </source>
</evidence>
<evidence type="ECO:0000256" key="12">
    <source>
        <dbReference type="ARBA" id="ARBA00022857"/>
    </source>
</evidence>
<dbReference type="InterPro" id="IPR029039">
    <property type="entry name" value="Flavoprotein-like_sf"/>
</dbReference>
<comment type="caution">
    <text evidence="16">Lacks conserved residue(s) required for the propagation of feature annotation.</text>
</comment>
<dbReference type="SUPFAM" id="SSF52343">
    <property type="entry name" value="Ferredoxin reductase-like, C-terminal NADP-linked domain"/>
    <property type="match status" value="1"/>
</dbReference>
<comment type="function">
    <text evidence="16">NADPH-dependent reductase which is a central component of the cytosolic iron-sulfur (Fe-S) protein assembly (CIA) machinery. Transfers electrons from NADPH via its FAD and FMN prosthetic groups to the [2Fe-2S] cluster of the anamorsin/DRE2 homolog, another key component of the CIA machinery. In turn, this reduced cluster provides electrons for assembly of cytosolic iron-sulfur cluster proteins.</text>
</comment>
<evidence type="ECO:0000259" key="19">
    <source>
        <dbReference type="PROSITE" id="PS51384"/>
    </source>
</evidence>
<feature type="transmembrane region" description="Helical" evidence="17">
    <location>
        <begin position="855"/>
        <end position="876"/>
    </location>
</feature>
<dbReference type="InterPro" id="IPR023173">
    <property type="entry name" value="NADPH_Cyt_P450_Rdtase_alpha"/>
</dbReference>
<dbReference type="PROSITE" id="PS51384">
    <property type="entry name" value="FAD_FR"/>
    <property type="match status" value="1"/>
</dbReference>
<evidence type="ECO:0000313" key="20">
    <source>
        <dbReference type="EMBL" id="OXU21879.1"/>
    </source>
</evidence>
<dbReference type="InterPro" id="IPR002259">
    <property type="entry name" value="Eqnu_transpt"/>
</dbReference>
<dbReference type="InterPro" id="IPR039261">
    <property type="entry name" value="FNR_nucleotide-bd"/>
</dbReference>
<keyword evidence="11 16" id="KW-0274">FAD</keyword>
<dbReference type="InterPro" id="IPR008254">
    <property type="entry name" value="Flavodoxin/NO_synth"/>
</dbReference>
<dbReference type="GO" id="GO:0050661">
    <property type="term" value="F:NADP binding"/>
    <property type="evidence" value="ECO:0007669"/>
    <property type="project" value="UniProtKB-UniRule"/>
</dbReference>
<feature type="transmembrane region" description="Helical" evidence="17">
    <location>
        <begin position="1056"/>
        <end position="1074"/>
    </location>
</feature>
<feature type="binding site" evidence="16">
    <location>
        <position position="500"/>
    </location>
    <ligand>
        <name>NADP(+)</name>
        <dbReference type="ChEBI" id="CHEBI:58349"/>
    </ligand>
</feature>
<evidence type="ECO:0000256" key="15">
    <source>
        <dbReference type="ARBA" id="ARBA00023136"/>
    </source>
</evidence>
<comment type="similarity">
    <text evidence="5">Belongs to the SLC29A/ENT transporter (TC 2.A.57) family.</text>
</comment>
<dbReference type="InterPro" id="IPR036259">
    <property type="entry name" value="MFS_trans_sf"/>
</dbReference>
<feature type="transmembrane region" description="Helical" evidence="17">
    <location>
        <begin position="756"/>
        <end position="776"/>
    </location>
</feature>
<comment type="similarity">
    <text evidence="16">In the C-terminal section; belongs to the flavoprotein pyridine nucleotide cytochrome reductase family.</text>
</comment>
<evidence type="ECO:0000256" key="2">
    <source>
        <dbReference type="ARBA" id="ARBA00001974"/>
    </source>
</evidence>
<protein>
    <recommendedName>
        <fullName evidence="16">NADPH-dependent diflavin oxidoreductase 1</fullName>
        <ecNumber evidence="16">1.18.1.-</ecNumber>
    </recommendedName>
    <alternativeName>
        <fullName evidence="16">NADPH-dependent FMN and FAD-containing oxidoreductase</fullName>
    </alternativeName>
</protein>
<sequence>MTLASESGQKKRSKLLNDLSMRESRRSLAEKQWRRLKPLDIFKFSFDLLKMAGPRITILYGSETGTAHDIAEQIWKRSKRTGLKSSVDAMDEYNIQNLINEQMMIFVVSTAGQGDTPLNMKQFWKCLLRKSLPVDFLSNLKFSVLGLGDSSFEKFNFAAKKLNKRLIQLSATELVPIGLADDQHDLGIDAVFSPWLEDVFNKVCHEFNVPKGSILSEHEIIERFRVDIIRDQKPDNSITDIYLYEAEKNKTLITSTIIENIRTTASDHFQDVRLIKFKVPEVDYSPGDIVYIKAKNSDEQVDKFFDVLNRNGVDVHPDMLIQVSEKEIKLPTVLEPMLTLKQIVQQYWDLNNKPKRSTLHTLSLISENELEKEKLIEFTTAAGQEDLFNYINRPRRNIIEVLNDFPHTTSKLNVKLLFEIMTPVKPRAFSIASSSKQTKNEVHLLVAVVRYKTKLVDTRYGLCSNWLATLKPNEKAVFWIQKGTFKFDYEKPMILVGPGTGIAPFRSLLLDKAAKDGDLSSCLVFFGCRNEKKDYHCEDDFRLLTDKYSLKLFCAFSRDQPDKIYVQHLIRQQKELCWSFLQNSGNIYLAGNCKNMPSAVREEFVEIAKVCGKMNQEQAENYIRTLEKSERYQKMAGSYTKKEFGIGPEEQTLLKDSNGMRIVPVKGAEPVRLSPGWEGTGRPDDELNFKGVTMDQADLEINPPRDRLNIVWLIMILHGIGALTSWNMFITAKGYFVDYKLSKDYTNEDLYYSQSFLSYMTLFSQIPNLLFNWMNIFLPLGGNLTTRIVWGLFIQVIVFIITIILAMMDTSKWPGIFAIATLVSVVVLNTANGIYQNSVFGLAAKLPGKYTGAVVLGSNISGTFTAVISLCAKYFAPNVRTSAIYYFITALFVLLACFDTYFALPINRFYRYHEYLNQKEANKKKLEYSSNRSGSSKFRELWEAFKQCWPQCFNVWFVFFVTLSLFPNLQVNIKRSDPNFIVPEAYYDNIMCFLSFNITAMLGSSLASWFQWPSKRFVIIPILLRAAFIPLYFVCKYVPDKITADQRSFILIENDWIYLVIGLLMGLTSGYFSSVAMMYCSNTVEPRHASNAGMFGAAFLITGILSGIGFSMLMPWFVSVIG</sequence>